<name>A0A4Y2KHG2_ARAVE</name>
<keyword evidence="2" id="KW-1185">Reference proteome</keyword>
<proteinExistence type="predicted"/>
<evidence type="ECO:0000313" key="1">
    <source>
        <dbReference type="EMBL" id="GBN01778.1"/>
    </source>
</evidence>
<protein>
    <submittedName>
        <fullName evidence="1">Uncharacterized protein</fullName>
    </submittedName>
</protein>
<reference evidence="1 2" key="1">
    <citation type="journal article" date="2019" name="Sci. Rep.">
        <title>Orb-weaving spider Araneus ventricosus genome elucidates the spidroin gene catalogue.</title>
        <authorList>
            <person name="Kono N."/>
            <person name="Nakamura H."/>
            <person name="Ohtoshi R."/>
            <person name="Moran D.A.P."/>
            <person name="Shinohara A."/>
            <person name="Yoshida Y."/>
            <person name="Fujiwara M."/>
            <person name="Mori M."/>
            <person name="Tomita M."/>
            <person name="Arakawa K."/>
        </authorList>
    </citation>
    <scope>NUCLEOTIDE SEQUENCE [LARGE SCALE GENOMIC DNA]</scope>
</reference>
<evidence type="ECO:0000313" key="2">
    <source>
        <dbReference type="Proteomes" id="UP000499080"/>
    </source>
</evidence>
<gene>
    <name evidence="1" type="ORF">AVEN_57913_1</name>
</gene>
<dbReference type="EMBL" id="BGPR01004646">
    <property type="protein sequence ID" value="GBN01778.1"/>
    <property type="molecule type" value="Genomic_DNA"/>
</dbReference>
<sequence>MQENWVHTNEGSIPTTHLLSSLFGLGHVLCELRGRKRFGLRFTHGRKNTLTTMESAIIHTVWPVVSLTPAVSRQPEARHSIPIHLRHDDTYQKWEEAFNSGRFKPRDLLRSLHVANLGGSMPMIPAPVRPKYLEPSYDLQRDYGSDVQMHFRCSRRLIGNAL</sequence>
<accession>A0A4Y2KHG2</accession>
<dbReference type="AlphaFoldDB" id="A0A4Y2KHG2"/>
<organism evidence="1 2">
    <name type="scientific">Araneus ventricosus</name>
    <name type="common">Orbweaver spider</name>
    <name type="synonym">Epeira ventricosa</name>
    <dbReference type="NCBI Taxonomy" id="182803"/>
    <lineage>
        <taxon>Eukaryota</taxon>
        <taxon>Metazoa</taxon>
        <taxon>Ecdysozoa</taxon>
        <taxon>Arthropoda</taxon>
        <taxon>Chelicerata</taxon>
        <taxon>Arachnida</taxon>
        <taxon>Araneae</taxon>
        <taxon>Araneomorphae</taxon>
        <taxon>Entelegynae</taxon>
        <taxon>Araneoidea</taxon>
        <taxon>Araneidae</taxon>
        <taxon>Araneus</taxon>
    </lineage>
</organism>
<dbReference type="Proteomes" id="UP000499080">
    <property type="component" value="Unassembled WGS sequence"/>
</dbReference>
<comment type="caution">
    <text evidence="1">The sequence shown here is derived from an EMBL/GenBank/DDBJ whole genome shotgun (WGS) entry which is preliminary data.</text>
</comment>